<organism evidence="8 9">
    <name type="scientific">Micromonospora gifhornensis</name>
    <dbReference type="NCBI Taxonomy" id="84594"/>
    <lineage>
        <taxon>Bacteria</taxon>
        <taxon>Bacillati</taxon>
        <taxon>Actinomycetota</taxon>
        <taxon>Actinomycetes</taxon>
        <taxon>Micromonosporales</taxon>
        <taxon>Micromonosporaceae</taxon>
        <taxon>Micromonospora</taxon>
    </lineage>
</organism>
<dbReference type="SUPFAM" id="SSF103473">
    <property type="entry name" value="MFS general substrate transporter"/>
    <property type="match status" value="1"/>
</dbReference>
<evidence type="ECO:0000256" key="2">
    <source>
        <dbReference type="ARBA" id="ARBA00022448"/>
    </source>
</evidence>
<gene>
    <name evidence="8" type="ORF">Vgi01_08600</name>
</gene>
<keyword evidence="5 6" id="KW-0472">Membrane</keyword>
<feature type="transmembrane region" description="Helical" evidence="6">
    <location>
        <begin position="114"/>
        <end position="132"/>
    </location>
</feature>
<dbReference type="Gene3D" id="1.20.1720.10">
    <property type="entry name" value="Multidrug resistance protein D"/>
    <property type="match status" value="1"/>
</dbReference>
<dbReference type="InterPro" id="IPR011701">
    <property type="entry name" value="MFS"/>
</dbReference>
<feature type="transmembrane region" description="Helical" evidence="6">
    <location>
        <begin position="49"/>
        <end position="69"/>
    </location>
</feature>
<dbReference type="PANTHER" id="PTHR42718">
    <property type="entry name" value="MAJOR FACILITATOR SUPERFAMILY MULTIDRUG TRANSPORTER MFSC"/>
    <property type="match status" value="1"/>
</dbReference>
<reference evidence="8 9" key="1">
    <citation type="submission" date="2021-01" db="EMBL/GenBank/DDBJ databases">
        <title>Whole genome shotgun sequence of Verrucosispora gifhornensis NBRC 16317.</title>
        <authorList>
            <person name="Komaki H."/>
            <person name="Tamura T."/>
        </authorList>
    </citation>
    <scope>NUCLEOTIDE SEQUENCE [LARGE SCALE GENOMIC DNA]</scope>
    <source>
        <strain evidence="8 9">NBRC 16317</strain>
    </source>
</reference>
<feature type="transmembrane region" description="Helical" evidence="6">
    <location>
        <begin position="75"/>
        <end position="93"/>
    </location>
</feature>
<comment type="caution">
    <text evidence="8">The sequence shown here is derived from an EMBL/GenBank/DDBJ whole genome shotgun (WGS) entry which is preliminary data.</text>
</comment>
<name>A0ABQ4I8G6_9ACTN</name>
<feature type="domain" description="Major facilitator superfamily (MFS) profile" evidence="7">
    <location>
        <begin position="1"/>
        <end position="359"/>
    </location>
</feature>
<protein>
    <submittedName>
        <fullName evidence="8">MFS transporter</fullName>
    </submittedName>
</protein>
<feature type="transmembrane region" description="Helical" evidence="6">
    <location>
        <begin position="238"/>
        <end position="259"/>
    </location>
</feature>
<evidence type="ECO:0000313" key="9">
    <source>
        <dbReference type="Proteomes" id="UP000647860"/>
    </source>
</evidence>
<dbReference type="PANTHER" id="PTHR42718:SF9">
    <property type="entry name" value="MAJOR FACILITATOR SUPERFAMILY MULTIDRUG TRANSPORTER MFSC"/>
    <property type="match status" value="1"/>
</dbReference>
<evidence type="ECO:0000256" key="4">
    <source>
        <dbReference type="ARBA" id="ARBA00022989"/>
    </source>
</evidence>
<proteinExistence type="predicted"/>
<dbReference type="Proteomes" id="UP000647860">
    <property type="component" value="Unassembled WGS sequence"/>
</dbReference>
<dbReference type="RefSeq" id="WP_204290209.1">
    <property type="nucleotide sequence ID" value="NZ_BAAAGZ010000024.1"/>
</dbReference>
<feature type="transmembrane region" description="Helical" evidence="6">
    <location>
        <begin position="12"/>
        <end position="37"/>
    </location>
</feature>
<sequence length="359" mass="36864">MASVLAALAPAFWVLLVARVMQGVASAVYLAGYLPIVAAAVRPQHRGRALSYISTIMMLGSVVIAPLGGFVADGFGWRAVFLFKAPLLVPVVIAGWRTIPTDRAHRVPMPGRGLAVEALLLGGAVVLALLSVEYVQTGWWWSLVLGAVAVVLTVAWSRLSSSRPVLALLRRRAFGLPALALMLMASLLGLVVFSLPYFVAEVLDDGPSVLGVAMLFFTAAASLVAPLAGLLADRYQPLPVAAAGVAMTVAGLLSMLTLGPAANVVDLSWRMLLIGAGMALFNSPTVTLLLAAAPEGRAGTAGGVSNLVRTLGTTIGPAATALMWSLGGGIGGFRTGVVMLTAFAVAGLVALVATGRHAL</sequence>
<evidence type="ECO:0000256" key="5">
    <source>
        <dbReference type="ARBA" id="ARBA00023136"/>
    </source>
</evidence>
<keyword evidence="3 6" id="KW-0812">Transmembrane</keyword>
<evidence type="ECO:0000259" key="7">
    <source>
        <dbReference type="PROSITE" id="PS50850"/>
    </source>
</evidence>
<evidence type="ECO:0000256" key="6">
    <source>
        <dbReference type="SAM" id="Phobius"/>
    </source>
</evidence>
<keyword evidence="4 6" id="KW-1133">Transmembrane helix</keyword>
<feature type="transmembrane region" description="Helical" evidence="6">
    <location>
        <begin position="138"/>
        <end position="157"/>
    </location>
</feature>
<feature type="transmembrane region" description="Helical" evidence="6">
    <location>
        <begin position="210"/>
        <end position="231"/>
    </location>
</feature>
<keyword evidence="2" id="KW-0813">Transport</keyword>
<dbReference type="Pfam" id="PF07690">
    <property type="entry name" value="MFS_1"/>
    <property type="match status" value="1"/>
</dbReference>
<evidence type="ECO:0000313" key="8">
    <source>
        <dbReference type="EMBL" id="GIJ14176.1"/>
    </source>
</evidence>
<accession>A0ABQ4I8G6</accession>
<dbReference type="PROSITE" id="PS50850">
    <property type="entry name" value="MFS"/>
    <property type="match status" value="1"/>
</dbReference>
<dbReference type="EMBL" id="BOPA01000008">
    <property type="protein sequence ID" value="GIJ14176.1"/>
    <property type="molecule type" value="Genomic_DNA"/>
</dbReference>
<evidence type="ECO:0000256" key="1">
    <source>
        <dbReference type="ARBA" id="ARBA00004651"/>
    </source>
</evidence>
<feature type="transmembrane region" description="Helical" evidence="6">
    <location>
        <begin position="271"/>
        <end position="294"/>
    </location>
</feature>
<feature type="transmembrane region" description="Helical" evidence="6">
    <location>
        <begin position="306"/>
        <end position="326"/>
    </location>
</feature>
<feature type="transmembrane region" description="Helical" evidence="6">
    <location>
        <begin position="178"/>
        <end position="198"/>
    </location>
</feature>
<feature type="transmembrane region" description="Helical" evidence="6">
    <location>
        <begin position="332"/>
        <end position="353"/>
    </location>
</feature>
<comment type="subcellular location">
    <subcellularLocation>
        <location evidence="1">Cell membrane</location>
        <topology evidence="1">Multi-pass membrane protein</topology>
    </subcellularLocation>
</comment>
<dbReference type="InterPro" id="IPR020846">
    <property type="entry name" value="MFS_dom"/>
</dbReference>
<keyword evidence="9" id="KW-1185">Reference proteome</keyword>
<dbReference type="Gene3D" id="1.20.1250.20">
    <property type="entry name" value="MFS general substrate transporter like domains"/>
    <property type="match status" value="1"/>
</dbReference>
<evidence type="ECO:0000256" key="3">
    <source>
        <dbReference type="ARBA" id="ARBA00022692"/>
    </source>
</evidence>
<dbReference type="InterPro" id="IPR036259">
    <property type="entry name" value="MFS_trans_sf"/>
</dbReference>